<feature type="signal peptide" evidence="2">
    <location>
        <begin position="1"/>
        <end position="20"/>
    </location>
</feature>
<dbReference type="SUPFAM" id="SSF81301">
    <property type="entry name" value="Nucleotidyltransferase"/>
    <property type="match status" value="1"/>
</dbReference>
<evidence type="ECO:0000256" key="2">
    <source>
        <dbReference type="SAM" id="SignalP"/>
    </source>
</evidence>
<dbReference type="Gene3D" id="1.10.1410.10">
    <property type="match status" value="1"/>
</dbReference>
<dbReference type="RefSeq" id="XP_067925523.1">
    <property type="nucleotide sequence ID" value="XM_068062508.1"/>
</dbReference>
<dbReference type="InterPro" id="IPR043519">
    <property type="entry name" value="NT_sf"/>
</dbReference>
<feature type="region of interest" description="Disordered" evidence="1">
    <location>
        <begin position="870"/>
        <end position="905"/>
    </location>
</feature>
<gene>
    <name evidence="3" type="ORF">CSUI_002306</name>
</gene>
<feature type="compositionally biased region" description="Low complexity" evidence="1">
    <location>
        <begin position="874"/>
        <end position="888"/>
    </location>
</feature>
<dbReference type="GeneID" id="94425719"/>
<dbReference type="PANTHER" id="PTHR12271">
    <property type="entry name" value="POLY A POLYMERASE CID PAP -RELATED"/>
    <property type="match status" value="1"/>
</dbReference>
<name>A0A2C6L714_9APIC</name>
<dbReference type="GO" id="GO:0046872">
    <property type="term" value="F:metal ion binding"/>
    <property type="evidence" value="ECO:0007669"/>
    <property type="project" value="UniProtKB-KW"/>
</dbReference>
<evidence type="ECO:0000313" key="4">
    <source>
        <dbReference type="Proteomes" id="UP000221165"/>
    </source>
</evidence>
<feature type="chain" id="PRO_5012112489" evidence="2">
    <location>
        <begin position="21"/>
        <end position="1414"/>
    </location>
</feature>
<feature type="region of interest" description="Disordered" evidence="1">
    <location>
        <begin position="635"/>
        <end position="664"/>
    </location>
</feature>
<dbReference type="VEuPathDB" id="ToxoDB:CSUI_002306"/>
<dbReference type="OrthoDB" id="417698at2759"/>
<sequence length="1414" mass="157583">MPFHRRATMGLLCCQDLLRALQDNAGQRVTCCCCCCCGGQQTLTPGCLQRFLKASLQVLQEEAERVIPMLLPGASRTGTWKSRPSQVSLQDSYPLLVNPASIRKSVYVGYTMTPSEESRVLPALLLSPRRAAQLVEEVTELGQLKSKQRGSSRRSQRLGERFSTWHAVYRLINWELNDIAICNVLHLLSKTNSVKYALRYRFSTWVDRLLSALLRRILDVCTPVSLHQQTHATQPAPEIIAAACESSLVFGKTLTASLGCSATSHSSIETSEYLLPRLCLTYFCGLLFRIWAPIYQLLDDPNAFPTIAPRREVHINHEDITACCTCCSCAFDRALRRPACPYHSAGKRVVLGKFLKKLFDDTGFLSPISSQCSVDAQLRPFGMRSLLLPSLLMVWRDPRFPFIFPAQYAQSFDSLIHFLHRYELLLLRCQHRRSIGNFLGFPFPQEPSAPIRGEGLKNDASRQGIFDKKWDSSQASPKITALLWVLQAGEGLRQGSLQSLQQQFMEGFRSDTGELKTHGRSPETKSGAPVYGTFQDTLIRECGERWGHSAAGCVPGAGKALRYYHASALLQSFGAARLPRNLGTDDVTKPIGQYVARSLLDEVAASRRYDEARAAATDFVASVSRWVWGRDVKTRSRGASGDIDTAPEGKDVNGSSSTVRDSDDDEDDCGVWLWQFGSAVNGFCTAGSDVDICVLLGGEELRRQQCTSFLSRSGEAQRKEDLRKFMLSWHEHETEFSEAEGAVRLLGEVFDGIRLAQNVEDDIVGEWQEEKGACSTDDSKAAARRLAHGQTAEKSHQPRLKIVAVEPISWARVPICRIEFLYGTWSDLSSSPSSCVHAEQNAVLTSSGIRSSSQILSESNILQSSDSDIGTSVSTASQSPTSTFFSTPDLSQYDAESRDPPASRTRRGWSWKVVKVEVSFSNRLGILNTRYISCLAGQKPLGFALAASVKLWASRRGIANAYKGYLSPYAWLLLAFHFLACREKPIIINLLRPPPSVLEWANMERPALEFWNGVDNCWFFDPWVPRSDVRKSRMAEALSRGVWRSEKHRHISSEPPPPSGATFYPGTGVVDPETSIFEATVADGGSSLAELLYEFFRFYAYEFNPYLHVVSLRYNAPPASPLLHSIIKEPEFREAIKDPPGGQAGARRPGESAACEAQVQAAECKHTDALKGSSLWPSFPGLRDGVFLSKLDFNLWVNEQTAVPVHEHHWYSLGLSSEAFTRGRLLGEPKTIEALAQKHGGAQFTPAMEFLALEALLEMEETEYPHVLHQRRWLKERERVSNANRLFFQEKYKRVGRKKDIVQFDTLVVEDPFRELDLLEPKFENQDRLFYELKRATHLLAAAAAKPPALSSTGASYGAQARRAVEALFCPFDATAEKDILRQLSDVGRFAKQGGENTSNEDACCAHLEAFRGL</sequence>
<proteinExistence type="predicted"/>
<comment type="caution">
    <text evidence="3">The sequence shown here is derived from an EMBL/GenBank/DDBJ whole genome shotgun (WGS) entry which is preliminary data.</text>
</comment>
<protein>
    <submittedName>
        <fullName evidence="3">Poly cid1 family protein</fullName>
    </submittedName>
</protein>
<dbReference type="SUPFAM" id="SSF81631">
    <property type="entry name" value="PAP/OAS1 substrate-binding domain"/>
    <property type="match status" value="1"/>
</dbReference>
<keyword evidence="2" id="KW-0732">Signal</keyword>
<evidence type="ECO:0000256" key="1">
    <source>
        <dbReference type="SAM" id="MobiDB-lite"/>
    </source>
</evidence>
<dbReference type="PANTHER" id="PTHR12271:SF40">
    <property type="entry name" value="POLY(A) RNA POLYMERASE GLD2"/>
    <property type="match status" value="1"/>
</dbReference>
<organism evidence="3 4">
    <name type="scientific">Cystoisospora suis</name>
    <dbReference type="NCBI Taxonomy" id="483139"/>
    <lineage>
        <taxon>Eukaryota</taxon>
        <taxon>Sar</taxon>
        <taxon>Alveolata</taxon>
        <taxon>Apicomplexa</taxon>
        <taxon>Conoidasida</taxon>
        <taxon>Coccidia</taxon>
        <taxon>Eucoccidiorida</taxon>
        <taxon>Eimeriorina</taxon>
        <taxon>Sarcocystidae</taxon>
        <taxon>Cystoisospora</taxon>
    </lineage>
</organism>
<keyword evidence="4" id="KW-1185">Reference proteome</keyword>
<dbReference type="GO" id="GO:0016779">
    <property type="term" value="F:nucleotidyltransferase activity"/>
    <property type="evidence" value="ECO:0007669"/>
    <property type="project" value="TreeGrafter"/>
</dbReference>
<dbReference type="Proteomes" id="UP000221165">
    <property type="component" value="Unassembled WGS sequence"/>
</dbReference>
<dbReference type="EMBL" id="MIGC01000979">
    <property type="protein sequence ID" value="PHJ23849.1"/>
    <property type="molecule type" value="Genomic_DNA"/>
</dbReference>
<accession>A0A2C6L714</accession>
<reference evidence="3 4" key="1">
    <citation type="journal article" date="2017" name="Int. J. Parasitol.">
        <title>The genome of the protozoan parasite Cystoisospora suis and a reverse vaccinology approach to identify vaccine candidates.</title>
        <authorList>
            <person name="Palmieri N."/>
            <person name="Shrestha A."/>
            <person name="Ruttkowski B."/>
            <person name="Beck T."/>
            <person name="Vogl C."/>
            <person name="Tomley F."/>
            <person name="Blake D.P."/>
            <person name="Joachim A."/>
        </authorList>
    </citation>
    <scope>NUCLEOTIDE SEQUENCE [LARGE SCALE GENOMIC DNA]</scope>
    <source>
        <strain evidence="3 4">Wien I</strain>
    </source>
</reference>
<evidence type="ECO:0000313" key="3">
    <source>
        <dbReference type="EMBL" id="PHJ23849.1"/>
    </source>
</evidence>
<dbReference type="Gene3D" id="3.30.460.10">
    <property type="entry name" value="Beta Polymerase, domain 2"/>
    <property type="match status" value="1"/>
</dbReference>
<dbReference type="GO" id="GO:0031123">
    <property type="term" value="P:RNA 3'-end processing"/>
    <property type="evidence" value="ECO:0007669"/>
    <property type="project" value="TreeGrafter"/>
</dbReference>